<keyword evidence="3" id="KW-0732">Signal</keyword>
<evidence type="ECO:0000313" key="6">
    <source>
        <dbReference type="Proteomes" id="UP000576225"/>
    </source>
</evidence>
<comment type="caution">
    <text evidence="5">The sequence shown here is derived from an EMBL/GenBank/DDBJ whole genome shotgun (WGS) entry which is preliminary data.</text>
</comment>
<dbReference type="GO" id="GO:0004565">
    <property type="term" value="F:beta-galactosidase activity"/>
    <property type="evidence" value="ECO:0007669"/>
    <property type="project" value="InterPro"/>
</dbReference>
<dbReference type="InterPro" id="IPR013529">
    <property type="entry name" value="Glyco_hydro_42_N"/>
</dbReference>
<evidence type="ECO:0000256" key="2">
    <source>
        <dbReference type="ARBA" id="ARBA00023295"/>
    </source>
</evidence>
<organism evidence="5 6">
    <name type="scientific">Victivallis vadensis</name>
    <dbReference type="NCBI Taxonomy" id="172901"/>
    <lineage>
        <taxon>Bacteria</taxon>
        <taxon>Pseudomonadati</taxon>
        <taxon>Lentisphaerota</taxon>
        <taxon>Lentisphaeria</taxon>
        <taxon>Victivallales</taxon>
        <taxon>Victivallaceae</taxon>
        <taxon>Victivallis</taxon>
    </lineage>
</organism>
<evidence type="ECO:0000256" key="1">
    <source>
        <dbReference type="ARBA" id="ARBA00022801"/>
    </source>
</evidence>
<protein>
    <submittedName>
        <fullName evidence="5">Beta-agarase</fullName>
    </submittedName>
</protein>
<sequence length="693" mass="78614">MNRTPFSLFAALWLAGAGAVSAVENTPLPPGKLRTSGSASAVYSGNGALTVTINRPHSNPEIRIFAPEGGKYWDMSRGKYFAADVTNLSHDRQARLFLLLRTEVPGNKGHLNAGIALNPGETRTLRVALPHQWKYATPEKIPGQRTIDTARIVSIDFNLKGWYEPLEPELVRCRLSNIRLEGKLTPEENASPIHMKGFYPFSDLYGQYVHGDWPEKIHSDADLKKEFEREKAELAASVRPAEWDEYGGWKNGPQLAATGSFRVEKYKGKWYFVDPAGHLFFSHGLDVLIKHTDPVKIDGHEHWFPAEIKPWVYSHRGATCYQATERSLQVKYGKKDYDDDFYKTLAKRLEHWGFNSVGDWGSPDLMAQGKTPYTLQLTDFDWTMPRLGKKFYDVYDPVYQDKMKNLFKIAAERNPMVYKSVDDPMCIGYFIDNELDFGNRRNFAFLRDVMTASADKSAKKAFVAGLRVKYGTVEALNKAWETGYRDWEALLSSNTVPKSRGLRIDMEQFFSRTVELYFRMCRDAVKSAAPDRLYLGCRFLSLDATRPELAVPCAKYADVSSSNIYGHTPANFRVEGMPDRPILIGEFQFSTSLPGRGRFAPNIVAGSTEKERATAYLRYLQGALLHPNIVGAHWFQFRDQPLTGRSDGEGFQTGFVDIADTPYREMTAMSREIGENMYRYRINGKYSDGMKSE</sequence>
<feature type="signal peptide" evidence="3">
    <location>
        <begin position="1"/>
        <end position="22"/>
    </location>
</feature>
<dbReference type="SUPFAM" id="SSF51445">
    <property type="entry name" value="(Trans)glycosidases"/>
    <property type="match status" value="1"/>
</dbReference>
<keyword evidence="1" id="KW-0378">Hydrolase</keyword>
<dbReference type="EMBL" id="JABAEW010000006">
    <property type="protein sequence ID" value="NMD85939.1"/>
    <property type="molecule type" value="Genomic_DNA"/>
</dbReference>
<feature type="chain" id="PRO_5032746919" evidence="3">
    <location>
        <begin position="23"/>
        <end position="693"/>
    </location>
</feature>
<dbReference type="GO" id="GO:0005975">
    <property type="term" value="P:carbohydrate metabolic process"/>
    <property type="evidence" value="ECO:0007669"/>
    <property type="project" value="InterPro"/>
</dbReference>
<evidence type="ECO:0000313" key="5">
    <source>
        <dbReference type="EMBL" id="NMD85939.1"/>
    </source>
</evidence>
<dbReference type="GO" id="GO:0009341">
    <property type="term" value="C:beta-galactosidase complex"/>
    <property type="evidence" value="ECO:0007669"/>
    <property type="project" value="InterPro"/>
</dbReference>
<dbReference type="Pfam" id="PF02449">
    <property type="entry name" value="Glyco_hydro_42"/>
    <property type="match status" value="1"/>
</dbReference>
<dbReference type="Proteomes" id="UP000576225">
    <property type="component" value="Unassembled WGS sequence"/>
</dbReference>
<evidence type="ECO:0000256" key="3">
    <source>
        <dbReference type="SAM" id="SignalP"/>
    </source>
</evidence>
<gene>
    <name evidence="5" type="ORF">HF882_05005</name>
</gene>
<dbReference type="AlphaFoldDB" id="A0A848AXJ0"/>
<dbReference type="InterPro" id="IPR017853">
    <property type="entry name" value="GH"/>
</dbReference>
<dbReference type="RefSeq" id="WP_168961839.1">
    <property type="nucleotide sequence ID" value="NZ_JABAEW010000006.1"/>
</dbReference>
<proteinExistence type="predicted"/>
<dbReference type="Gene3D" id="2.60.120.430">
    <property type="entry name" value="Galactose-binding lectin"/>
    <property type="match status" value="1"/>
</dbReference>
<feature type="domain" description="Glycoside hydrolase family 42 N-terminal" evidence="4">
    <location>
        <begin position="391"/>
        <end position="533"/>
    </location>
</feature>
<accession>A0A848AXJ0</accession>
<dbReference type="Gene3D" id="3.20.20.80">
    <property type="entry name" value="Glycosidases"/>
    <property type="match status" value="1"/>
</dbReference>
<evidence type="ECO:0000259" key="4">
    <source>
        <dbReference type="Pfam" id="PF02449"/>
    </source>
</evidence>
<keyword evidence="2" id="KW-0326">Glycosidase</keyword>
<name>A0A848AXJ0_9BACT</name>
<reference evidence="5 6" key="1">
    <citation type="submission" date="2020-04" db="EMBL/GenBank/DDBJ databases">
        <authorList>
            <person name="Hitch T.C.A."/>
            <person name="Wylensek D."/>
            <person name="Clavel T."/>
        </authorList>
    </citation>
    <scope>NUCLEOTIDE SEQUENCE [LARGE SCALE GENOMIC DNA]</scope>
    <source>
        <strain evidence="5 6">COR2-253-APC-1A</strain>
    </source>
</reference>